<dbReference type="Proteomes" id="UP000285236">
    <property type="component" value="Unassembled WGS sequence"/>
</dbReference>
<reference evidence="3 4" key="1">
    <citation type="submission" date="2018-08" db="EMBL/GenBank/DDBJ databases">
        <title>A genome reference for cultivated species of the human gut microbiota.</title>
        <authorList>
            <person name="Zou Y."/>
            <person name="Xue W."/>
            <person name="Luo G."/>
        </authorList>
    </citation>
    <scope>NUCLEOTIDE SEQUENCE [LARGE SCALE GENOMIC DNA]</scope>
    <source>
        <strain evidence="1 3">AF15-25</strain>
        <strain evidence="2 4">AM22-1</strain>
    </source>
</reference>
<dbReference type="EMBL" id="QRYP01000002">
    <property type="protein sequence ID" value="RGV00728.1"/>
    <property type="molecule type" value="Genomic_DNA"/>
</dbReference>
<evidence type="ECO:0000313" key="3">
    <source>
        <dbReference type="Proteomes" id="UP000285236"/>
    </source>
</evidence>
<gene>
    <name evidence="2" type="ORF">DW250_03295</name>
    <name evidence="1" type="ORF">DWW35_01585</name>
</gene>
<dbReference type="RefSeq" id="WP_118078933.1">
    <property type="nucleotide sequence ID" value="NZ_QRIE01000015.1"/>
</dbReference>
<evidence type="ECO:0000313" key="1">
    <source>
        <dbReference type="EMBL" id="RGV00728.1"/>
    </source>
</evidence>
<dbReference type="AlphaFoldDB" id="A0A3R6IIB0"/>
<dbReference type="EMBL" id="QRIN01000009">
    <property type="protein sequence ID" value="RHG68104.1"/>
    <property type="molecule type" value="Genomic_DNA"/>
</dbReference>
<dbReference type="Proteomes" id="UP000286501">
    <property type="component" value="Unassembled WGS sequence"/>
</dbReference>
<proteinExistence type="predicted"/>
<sequence>MSVKNIILASVLAIVVLAAGSVIGCYFHYNNQEISLRQQSEAQRGKIEGVHDKMWKVLQQKAQVTDEYKSAFESIYPKLIEGRYSKGDGSLMKWIKESNPNFDVSLYKDLMQSIEIQRSEFQTSQERMLDIIREHETLVKTYPAKWFVSDTKPIEYKVISSSKTKMIMQLGEDNDVDLFKK</sequence>
<comment type="caution">
    <text evidence="2">The sequence shown here is derived from an EMBL/GenBank/DDBJ whole genome shotgun (WGS) entry which is preliminary data.</text>
</comment>
<evidence type="ECO:0000313" key="2">
    <source>
        <dbReference type="EMBL" id="RHG68104.1"/>
    </source>
</evidence>
<accession>A0A3R6IIB0</accession>
<evidence type="ECO:0000313" key="4">
    <source>
        <dbReference type="Proteomes" id="UP000286501"/>
    </source>
</evidence>
<dbReference type="PROSITE" id="PS51257">
    <property type="entry name" value="PROKAR_LIPOPROTEIN"/>
    <property type="match status" value="1"/>
</dbReference>
<organism evidence="2 4">
    <name type="scientific">Segatella copri</name>
    <dbReference type="NCBI Taxonomy" id="165179"/>
    <lineage>
        <taxon>Bacteria</taxon>
        <taxon>Pseudomonadati</taxon>
        <taxon>Bacteroidota</taxon>
        <taxon>Bacteroidia</taxon>
        <taxon>Bacteroidales</taxon>
        <taxon>Prevotellaceae</taxon>
        <taxon>Segatella</taxon>
    </lineage>
</organism>
<evidence type="ECO:0008006" key="5">
    <source>
        <dbReference type="Google" id="ProtNLM"/>
    </source>
</evidence>
<protein>
    <recommendedName>
        <fullName evidence="5">LemA family protein</fullName>
    </recommendedName>
</protein>
<name>A0A3R6IIB0_9BACT</name>